<evidence type="ECO:0000259" key="7">
    <source>
        <dbReference type="PROSITE" id="PS50011"/>
    </source>
</evidence>
<evidence type="ECO:0000256" key="2">
    <source>
        <dbReference type="ARBA" id="ARBA00022777"/>
    </source>
</evidence>
<name>A0A6B2L9B0_9EUKA</name>
<reference evidence="8" key="1">
    <citation type="journal article" date="2020" name="J. Eukaryot. Microbiol.">
        <title>De novo Sequencing, Assembly and Annotation of the Transcriptome for the Free-Living Testate Amoeba Arcella intermedia.</title>
        <authorList>
            <person name="Ribeiro G.M."/>
            <person name="Porfirio-Sousa A.L."/>
            <person name="Maurer-Alcala X.X."/>
            <person name="Katz L.A."/>
            <person name="Lahr D.J.G."/>
        </authorList>
    </citation>
    <scope>NUCLEOTIDE SEQUENCE</scope>
</reference>
<proteinExistence type="predicted"/>
<keyword evidence="2" id="KW-0808">Transferase</keyword>
<evidence type="ECO:0000256" key="4">
    <source>
        <dbReference type="PIRSR" id="PIRSR000615-1"/>
    </source>
</evidence>
<protein>
    <recommendedName>
        <fullName evidence="7">Protein kinase domain-containing protein</fullName>
    </recommendedName>
</protein>
<dbReference type="InterPro" id="IPR000719">
    <property type="entry name" value="Prot_kinase_dom"/>
</dbReference>
<evidence type="ECO:0000313" key="8">
    <source>
        <dbReference type="EMBL" id="NDV33480.1"/>
    </source>
</evidence>
<feature type="binding site" evidence="5">
    <location>
        <position position="139"/>
    </location>
    <ligand>
        <name>Mg(2+)</name>
        <dbReference type="ChEBI" id="CHEBI:18420"/>
    </ligand>
</feature>
<dbReference type="PROSITE" id="PS50011">
    <property type="entry name" value="PROTEIN_KINASE_DOM"/>
    <property type="match status" value="1"/>
</dbReference>
<dbReference type="Pfam" id="PF07714">
    <property type="entry name" value="PK_Tyr_Ser-Thr"/>
    <property type="match status" value="1"/>
</dbReference>
<dbReference type="AlphaFoldDB" id="A0A6B2L9B0"/>
<keyword evidence="5" id="KW-0460">Magnesium</keyword>
<feature type="domain" description="Protein kinase" evidence="7">
    <location>
        <begin position="18"/>
        <end position="272"/>
    </location>
</feature>
<feature type="active site" description="Proton acceptor" evidence="4">
    <location>
        <position position="134"/>
    </location>
</feature>
<organism evidence="8">
    <name type="scientific">Arcella intermedia</name>
    <dbReference type="NCBI Taxonomy" id="1963864"/>
    <lineage>
        <taxon>Eukaryota</taxon>
        <taxon>Amoebozoa</taxon>
        <taxon>Tubulinea</taxon>
        <taxon>Elardia</taxon>
        <taxon>Arcellinida</taxon>
        <taxon>Sphaerothecina</taxon>
        <taxon>Arcellidae</taxon>
        <taxon>Arcella</taxon>
    </lineage>
</organism>
<dbReference type="GO" id="GO:0005524">
    <property type="term" value="F:ATP binding"/>
    <property type="evidence" value="ECO:0007669"/>
    <property type="project" value="UniProtKB-KW"/>
</dbReference>
<dbReference type="InterPro" id="IPR051681">
    <property type="entry name" value="Ser/Thr_Kinases-Pseudokinases"/>
</dbReference>
<evidence type="ECO:0000256" key="1">
    <source>
        <dbReference type="ARBA" id="ARBA00022741"/>
    </source>
</evidence>
<sequence>MVLQRKISVHTEIPEEELAIGELIGEGNAGAVYRGVWRGKYVAIKQFKKEIPFEDFIKELSIMSLVQHPNLVKCYGGVTNGKKWIVDELMQVNLSQVLLNKHIQIDYGIIAEIAINAAAGIDYLHNHCNLIHRDLKSMNLLINTYKTHLEVKVCDFALSRVISKKEQMTGQVGTVSWTAPEVLVGRKKYNEKADVYSFGIILWELVTRREPYKEMNPVQVILDVTRGKREAIPKECPPELKRLINACWAAKYKQRPSMSSVIQYLRKFHKGLSSVDKAQITLNVTTLIGSSQKSESSDVPLKNPSQSSELNISQTEEQPHKFRSSQITEPISETTSEED</sequence>
<feature type="region of interest" description="Disordered" evidence="6">
    <location>
        <begin position="293"/>
        <end position="339"/>
    </location>
</feature>
<evidence type="ECO:0000256" key="6">
    <source>
        <dbReference type="SAM" id="MobiDB-lite"/>
    </source>
</evidence>
<accession>A0A6B2L9B0</accession>
<keyword evidence="1" id="KW-0547">Nucleotide-binding</keyword>
<dbReference type="GO" id="GO:0004674">
    <property type="term" value="F:protein serine/threonine kinase activity"/>
    <property type="evidence" value="ECO:0007669"/>
    <property type="project" value="TreeGrafter"/>
</dbReference>
<keyword evidence="5" id="KW-0479">Metal-binding</keyword>
<dbReference type="CDD" id="cd13999">
    <property type="entry name" value="STKc_MAP3K-like"/>
    <property type="match status" value="1"/>
</dbReference>
<dbReference type="Gene3D" id="1.10.510.10">
    <property type="entry name" value="Transferase(Phosphotransferase) domain 1"/>
    <property type="match status" value="1"/>
</dbReference>
<keyword evidence="2" id="KW-0418">Kinase</keyword>
<feature type="binding site" evidence="5">
    <location>
        <position position="155"/>
    </location>
    <ligand>
        <name>Mg(2+)</name>
        <dbReference type="ChEBI" id="CHEBI:18420"/>
    </ligand>
</feature>
<feature type="compositionally biased region" description="Low complexity" evidence="6">
    <location>
        <begin position="324"/>
        <end position="339"/>
    </location>
</feature>
<dbReference type="EMBL" id="GIBP01004511">
    <property type="protein sequence ID" value="NDV33480.1"/>
    <property type="molecule type" value="Transcribed_RNA"/>
</dbReference>
<dbReference type="PANTHER" id="PTHR44329">
    <property type="entry name" value="SERINE/THREONINE-PROTEIN KINASE TNNI3K-RELATED"/>
    <property type="match status" value="1"/>
</dbReference>
<feature type="compositionally biased region" description="Polar residues" evidence="6">
    <location>
        <begin position="303"/>
        <end position="316"/>
    </location>
</feature>
<evidence type="ECO:0000256" key="5">
    <source>
        <dbReference type="PIRSR" id="PIRSR000615-3"/>
    </source>
</evidence>
<dbReference type="InterPro" id="IPR001245">
    <property type="entry name" value="Ser-Thr/Tyr_kinase_cat_dom"/>
</dbReference>
<dbReference type="SMART" id="SM00220">
    <property type="entry name" value="S_TKc"/>
    <property type="match status" value="1"/>
</dbReference>
<dbReference type="GO" id="GO:0046872">
    <property type="term" value="F:metal ion binding"/>
    <property type="evidence" value="ECO:0007669"/>
    <property type="project" value="UniProtKB-KW"/>
</dbReference>
<dbReference type="PROSITE" id="PS00108">
    <property type="entry name" value="PROTEIN_KINASE_ST"/>
    <property type="match status" value="1"/>
</dbReference>
<keyword evidence="3" id="KW-0067">ATP-binding</keyword>
<dbReference type="InterPro" id="IPR008271">
    <property type="entry name" value="Ser/Thr_kinase_AS"/>
</dbReference>
<dbReference type="InterPro" id="IPR011009">
    <property type="entry name" value="Kinase-like_dom_sf"/>
</dbReference>
<evidence type="ECO:0000256" key="3">
    <source>
        <dbReference type="ARBA" id="ARBA00022840"/>
    </source>
</evidence>
<dbReference type="Gene3D" id="3.30.200.20">
    <property type="entry name" value="Phosphorylase Kinase, domain 1"/>
    <property type="match status" value="1"/>
</dbReference>
<dbReference type="PANTHER" id="PTHR44329:SF298">
    <property type="entry name" value="MIXED LINEAGE KINASE DOMAIN-LIKE PROTEIN"/>
    <property type="match status" value="1"/>
</dbReference>
<dbReference type="PRINTS" id="PR00109">
    <property type="entry name" value="TYRKINASE"/>
</dbReference>
<dbReference type="SUPFAM" id="SSF56112">
    <property type="entry name" value="Protein kinase-like (PK-like)"/>
    <property type="match status" value="1"/>
</dbReference>